<comment type="caution">
    <text evidence="1">The sequence shown here is derived from an EMBL/GenBank/DDBJ whole genome shotgun (WGS) entry which is preliminary data.</text>
</comment>
<keyword evidence="2" id="KW-1185">Reference proteome</keyword>
<dbReference type="EMBL" id="JAUEPU010000374">
    <property type="protein sequence ID" value="KAK0471182.1"/>
    <property type="molecule type" value="Genomic_DNA"/>
</dbReference>
<sequence length="188" mass="21073">MAANFVRIAFEDDAWASEYELDQEYILQLPVAAEVVHYFLQFPPRDEPTHVRGSNFPRNPALSMILNAFVAGLGCNVLDSETSQRSIDYLFEPGNLLTVSAVLLTRKARSALRRLALLRRDDPVWPGCLTQLGTQLGTLPVPFEVQFFSRSGLHAISEFRAFVEGGCVGPYGLRSRYGKFTDNTTRSR</sequence>
<organism evidence="1 2">
    <name type="scientific">Armillaria luteobubalina</name>
    <dbReference type="NCBI Taxonomy" id="153913"/>
    <lineage>
        <taxon>Eukaryota</taxon>
        <taxon>Fungi</taxon>
        <taxon>Dikarya</taxon>
        <taxon>Basidiomycota</taxon>
        <taxon>Agaricomycotina</taxon>
        <taxon>Agaricomycetes</taxon>
        <taxon>Agaricomycetidae</taxon>
        <taxon>Agaricales</taxon>
        <taxon>Marasmiineae</taxon>
        <taxon>Physalacriaceae</taxon>
        <taxon>Armillaria</taxon>
    </lineage>
</organism>
<reference evidence="1" key="1">
    <citation type="submission" date="2023-06" db="EMBL/GenBank/DDBJ databases">
        <authorList>
            <consortium name="Lawrence Berkeley National Laboratory"/>
            <person name="Ahrendt S."/>
            <person name="Sahu N."/>
            <person name="Indic B."/>
            <person name="Wong-Bajracharya J."/>
            <person name="Merenyi Z."/>
            <person name="Ke H.-M."/>
            <person name="Monk M."/>
            <person name="Kocsube S."/>
            <person name="Drula E."/>
            <person name="Lipzen A."/>
            <person name="Balint B."/>
            <person name="Henrissat B."/>
            <person name="Andreopoulos B."/>
            <person name="Martin F.M."/>
            <person name="Harder C.B."/>
            <person name="Rigling D."/>
            <person name="Ford K.L."/>
            <person name="Foster G.D."/>
            <person name="Pangilinan J."/>
            <person name="Papanicolaou A."/>
            <person name="Barry K."/>
            <person name="LaButti K."/>
            <person name="Viragh M."/>
            <person name="Koriabine M."/>
            <person name="Yan M."/>
            <person name="Riley R."/>
            <person name="Champramary S."/>
            <person name="Plett K.L."/>
            <person name="Tsai I.J."/>
            <person name="Slot J."/>
            <person name="Sipos G."/>
            <person name="Plett J."/>
            <person name="Nagy L.G."/>
            <person name="Grigoriev I.V."/>
        </authorList>
    </citation>
    <scope>NUCLEOTIDE SEQUENCE</scope>
    <source>
        <strain evidence="1">HWK02</strain>
    </source>
</reference>
<evidence type="ECO:0000313" key="2">
    <source>
        <dbReference type="Proteomes" id="UP001175228"/>
    </source>
</evidence>
<protein>
    <submittedName>
        <fullName evidence="1">Uncharacterized protein</fullName>
    </submittedName>
</protein>
<accession>A0AA39NSR1</accession>
<gene>
    <name evidence="1" type="ORF">EDD18DRAFT_1119679</name>
</gene>
<name>A0AA39NSR1_9AGAR</name>
<dbReference type="Proteomes" id="UP001175228">
    <property type="component" value="Unassembled WGS sequence"/>
</dbReference>
<proteinExistence type="predicted"/>
<evidence type="ECO:0000313" key="1">
    <source>
        <dbReference type="EMBL" id="KAK0471182.1"/>
    </source>
</evidence>
<dbReference type="AlphaFoldDB" id="A0AA39NSR1"/>